<dbReference type="InterPro" id="IPR020094">
    <property type="entry name" value="TruA/RsuA/RluB/E/F_N"/>
</dbReference>
<organism evidence="9 10">
    <name type="scientific">Novimethylophilus kurashikiensis</name>
    <dbReference type="NCBI Taxonomy" id="1825523"/>
    <lineage>
        <taxon>Bacteria</taxon>
        <taxon>Pseudomonadati</taxon>
        <taxon>Pseudomonadota</taxon>
        <taxon>Betaproteobacteria</taxon>
        <taxon>Nitrosomonadales</taxon>
        <taxon>Methylophilaceae</taxon>
        <taxon>Novimethylophilus</taxon>
    </lineage>
</organism>
<evidence type="ECO:0000256" key="1">
    <source>
        <dbReference type="ARBA" id="ARBA00009375"/>
    </source>
</evidence>
<dbReference type="InterPro" id="IPR020095">
    <property type="entry name" value="PsdUridine_synth_TruA_C"/>
</dbReference>
<dbReference type="OrthoDB" id="9811823at2"/>
<evidence type="ECO:0000256" key="3">
    <source>
        <dbReference type="ARBA" id="ARBA00023235"/>
    </source>
</evidence>
<dbReference type="EMBL" id="BDOQ01000013">
    <property type="protein sequence ID" value="GBG15116.1"/>
    <property type="molecule type" value="Genomic_DNA"/>
</dbReference>
<dbReference type="PIRSF" id="PIRSF001430">
    <property type="entry name" value="tRNA_psdUrid_synth"/>
    <property type="match status" value="1"/>
</dbReference>
<evidence type="ECO:0000256" key="4">
    <source>
        <dbReference type="HAMAP-Rule" id="MF_00171"/>
    </source>
</evidence>
<comment type="subunit">
    <text evidence="4">Homodimer.</text>
</comment>
<feature type="binding site" evidence="4 6">
    <location>
        <position position="109"/>
    </location>
    <ligand>
        <name>substrate</name>
    </ligand>
</feature>
<feature type="domain" description="Pseudouridine synthase I TruA alpha/beta" evidence="8">
    <location>
        <begin position="8"/>
        <end position="102"/>
    </location>
</feature>
<evidence type="ECO:0000313" key="10">
    <source>
        <dbReference type="Proteomes" id="UP000245081"/>
    </source>
</evidence>
<dbReference type="EC" id="5.4.99.12" evidence="4"/>
<comment type="caution">
    <text evidence="4">Lacks conserved residue(s) required for the propagation of feature annotation.</text>
</comment>
<comment type="caution">
    <text evidence="9">The sequence shown here is derived from an EMBL/GenBank/DDBJ whole genome shotgun (WGS) entry which is preliminary data.</text>
</comment>
<dbReference type="RefSeq" id="WP_109016274.1">
    <property type="nucleotide sequence ID" value="NZ_BDOQ01000013.1"/>
</dbReference>
<keyword evidence="3 4" id="KW-0413">Isomerase</keyword>
<evidence type="ECO:0000256" key="6">
    <source>
        <dbReference type="PIRSR" id="PIRSR001430-2"/>
    </source>
</evidence>
<dbReference type="SUPFAM" id="SSF55120">
    <property type="entry name" value="Pseudouridine synthase"/>
    <property type="match status" value="1"/>
</dbReference>
<reference evidence="9 10" key="1">
    <citation type="journal article" date="2018" name="Environ. Microbiol.">
        <title>Isolation and genomic characterization of Novimethylophilus kurashikiensis gen. nov. sp. nov., a new lanthanide-dependent methylotrophic species of Methylophilaceae.</title>
        <authorList>
            <person name="Lv H."/>
            <person name="Sahin N."/>
            <person name="Tani A."/>
        </authorList>
    </citation>
    <scope>NUCLEOTIDE SEQUENCE [LARGE SCALE GENOMIC DNA]</scope>
    <source>
        <strain evidence="9 10">La2-4</strain>
    </source>
</reference>
<proteinExistence type="inferred from homology"/>
<dbReference type="Gene3D" id="3.30.70.660">
    <property type="entry name" value="Pseudouridine synthase I, catalytic domain, C-terminal subdomain"/>
    <property type="match status" value="1"/>
</dbReference>
<dbReference type="PANTHER" id="PTHR11142:SF0">
    <property type="entry name" value="TRNA PSEUDOURIDINE SYNTHASE-LIKE 1"/>
    <property type="match status" value="1"/>
</dbReference>
<keyword evidence="10" id="KW-1185">Reference proteome</keyword>
<protein>
    <recommendedName>
        <fullName evidence="4">tRNA pseudouridine synthase A</fullName>
        <ecNumber evidence="4">5.4.99.12</ecNumber>
    </recommendedName>
    <alternativeName>
        <fullName evidence="4">tRNA pseudouridine(38-40) synthase</fullName>
    </alternativeName>
    <alternativeName>
        <fullName evidence="4">tRNA pseudouridylate synthase I</fullName>
    </alternativeName>
    <alternativeName>
        <fullName evidence="4">tRNA-uridine isomerase I</fullName>
    </alternativeName>
</protein>
<comment type="similarity">
    <text evidence="1 4 7">Belongs to the tRNA pseudouridine synthase TruA family.</text>
</comment>
<gene>
    <name evidence="4 9" type="primary">truA</name>
    <name evidence="9" type="ORF">NMK_2719</name>
</gene>
<dbReference type="InterPro" id="IPR020097">
    <property type="entry name" value="PsdUridine_synth_TruA_a/b_dom"/>
</dbReference>
<evidence type="ECO:0000256" key="7">
    <source>
        <dbReference type="RuleBase" id="RU003792"/>
    </source>
</evidence>
<dbReference type="GO" id="GO:0003723">
    <property type="term" value="F:RNA binding"/>
    <property type="evidence" value="ECO:0007669"/>
    <property type="project" value="InterPro"/>
</dbReference>
<evidence type="ECO:0000313" key="9">
    <source>
        <dbReference type="EMBL" id="GBG15116.1"/>
    </source>
</evidence>
<feature type="active site" description="Nucleophile" evidence="4 5">
    <location>
        <position position="51"/>
    </location>
</feature>
<sequence>MRVALGIEYDGSRFCGWQSQPSKEAVQDHLQVALAQMAQHEVKVSAAGRTDAGVHALSQVAHFDTTTSRPQNAWVRGVNAFLPAGVRVLWASEVDPEFHARFSAERRSYQYVLQVSPVAPAVLSGRVGWYHRPLDIDAMRKAASYLLGEHDFSAFRASECQAKTPIKHLIQADIRQFGNVVLFEFTASAFLHHMVRNLVGSLVYVGKGEHPPEWMQVLLLQKDRRLAAPTFMPDGLYLTGVHYDPHWQLPVCRRTVPLG</sequence>
<evidence type="ECO:0000256" key="2">
    <source>
        <dbReference type="ARBA" id="ARBA00022694"/>
    </source>
</evidence>
<dbReference type="Gene3D" id="3.30.70.580">
    <property type="entry name" value="Pseudouridine synthase I, catalytic domain, N-terminal subdomain"/>
    <property type="match status" value="1"/>
</dbReference>
<dbReference type="GO" id="GO:0160147">
    <property type="term" value="F:tRNA pseudouridine(38-40) synthase activity"/>
    <property type="evidence" value="ECO:0007669"/>
    <property type="project" value="UniProtKB-EC"/>
</dbReference>
<dbReference type="CDD" id="cd02570">
    <property type="entry name" value="PseudoU_synth_EcTruA"/>
    <property type="match status" value="1"/>
</dbReference>
<dbReference type="PANTHER" id="PTHR11142">
    <property type="entry name" value="PSEUDOURIDYLATE SYNTHASE"/>
    <property type="match status" value="1"/>
</dbReference>
<dbReference type="GO" id="GO:0031119">
    <property type="term" value="P:tRNA pseudouridine synthesis"/>
    <property type="evidence" value="ECO:0007669"/>
    <property type="project" value="UniProtKB-UniRule"/>
</dbReference>
<dbReference type="AlphaFoldDB" id="A0A2R5FA73"/>
<dbReference type="FunFam" id="3.30.70.580:FF:000001">
    <property type="entry name" value="tRNA pseudouridine synthase A"/>
    <property type="match status" value="1"/>
</dbReference>
<keyword evidence="2 4" id="KW-0819">tRNA processing</keyword>
<dbReference type="NCBIfam" id="TIGR00071">
    <property type="entry name" value="hisT_truA"/>
    <property type="match status" value="1"/>
</dbReference>
<evidence type="ECO:0000259" key="8">
    <source>
        <dbReference type="Pfam" id="PF01416"/>
    </source>
</evidence>
<dbReference type="InterPro" id="IPR020103">
    <property type="entry name" value="PsdUridine_synth_cat_dom_sf"/>
</dbReference>
<accession>A0A2R5FA73</accession>
<comment type="catalytic activity">
    <reaction evidence="4 7">
        <text>uridine(38/39/40) in tRNA = pseudouridine(38/39/40) in tRNA</text>
        <dbReference type="Rhea" id="RHEA:22376"/>
        <dbReference type="Rhea" id="RHEA-COMP:10085"/>
        <dbReference type="Rhea" id="RHEA-COMP:10087"/>
        <dbReference type="ChEBI" id="CHEBI:65314"/>
        <dbReference type="ChEBI" id="CHEBI:65315"/>
        <dbReference type="EC" id="5.4.99.12"/>
    </reaction>
</comment>
<name>A0A2R5FA73_9PROT</name>
<dbReference type="Pfam" id="PF01416">
    <property type="entry name" value="PseudoU_synth_1"/>
    <property type="match status" value="2"/>
</dbReference>
<dbReference type="InterPro" id="IPR001406">
    <property type="entry name" value="PsdUridine_synth_TruA"/>
</dbReference>
<feature type="domain" description="Pseudouridine synthase I TruA alpha/beta" evidence="8">
    <location>
        <begin position="142"/>
        <end position="244"/>
    </location>
</feature>
<dbReference type="HAMAP" id="MF_00171">
    <property type="entry name" value="TruA"/>
    <property type="match status" value="1"/>
</dbReference>
<comment type="function">
    <text evidence="4">Formation of pseudouridine at positions 38, 39 and 40 in the anticodon stem and loop of transfer RNAs.</text>
</comment>
<evidence type="ECO:0000256" key="5">
    <source>
        <dbReference type="PIRSR" id="PIRSR001430-1"/>
    </source>
</evidence>
<dbReference type="Proteomes" id="UP000245081">
    <property type="component" value="Unassembled WGS sequence"/>
</dbReference>